<gene>
    <name evidence="1" type="ORF">ACFP2T_35800</name>
</gene>
<accession>A0ABW1KID6</accession>
<comment type="caution">
    <text evidence="1">The sequence shown here is derived from an EMBL/GenBank/DDBJ whole genome shotgun (WGS) entry which is preliminary data.</text>
</comment>
<dbReference type="Proteomes" id="UP001596203">
    <property type="component" value="Unassembled WGS sequence"/>
</dbReference>
<proteinExistence type="predicted"/>
<evidence type="ECO:0000313" key="1">
    <source>
        <dbReference type="EMBL" id="MFC6021521.1"/>
    </source>
</evidence>
<name>A0ABW1KID6_9ACTN</name>
<keyword evidence="2" id="KW-1185">Reference proteome</keyword>
<dbReference type="EMBL" id="JBHSPR010000044">
    <property type="protein sequence ID" value="MFC6021521.1"/>
    <property type="molecule type" value="Genomic_DNA"/>
</dbReference>
<reference evidence="2" key="1">
    <citation type="journal article" date="2019" name="Int. J. Syst. Evol. Microbiol.">
        <title>The Global Catalogue of Microorganisms (GCM) 10K type strain sequencing project: providing services to taxonomists for standard genome sequencing and annotation.</title>
        <authorList>
            <consortium name="The Broad Institute Genomics Platform"/>
            <consortium name="The Broad Institute Genome Sequencing Center for Infectious Disease"/>
            <person name="Wu L."/>
            <person name="Ma J."/>
        </authorList>
    </citation>
    <scope>NUCLEOTIDE SEQUENCE [LARGE SCALE GENOMIC DNA]</scope>
    <source>
        <strain evidence="2">ZS-35-S2</strain>
    </source>
</reference>
<organism evidence="1 2">
    <name type="scientific">Plantactinospora solaniradicis</name>
    <dbReference type="NCBI Taxonomy" id="1723736"/>
    <lineage>
        <taxon>Bacteria</taxon>
        <taxon>Bacillati</taxon>
        <taxon>Actinomycetota</taxon>
        <taxon>Actinomycetes</taxon>
        <taxon>Micromonosporales</taxon>
        <taxon>Micromonosporaceae</taxon>
        <taxon>Plantactinospora</taxon>
    </lineage>
</organism>
<dbReference type="RefSeq" id="WP_377429795.1">
    <property type="nucleotide sequence ID" value="NZ_JBHSPR010000044.1"/>
</dbReference>
<evidence type="ECO:0000313" key="2">
    <source>
        <dbReference type="Proteomes" id="UP001596203"/>
    </source>
</evidence>
<sequence>MLKATVISGRDVDRLFINDVEFPWPLNPEMGIDSWRHHETGKKVLSLEVLVDEVSYREAPSD</sequence>
<protein>
    <submittedName>
        <fullName evidence="1">Uncharacterized protein</fullName>
    </submittedName>
</protein>